<proteinExistence type="predicted"/>
<accession>A0A2T4UIF1</accession>
<dbReference type="Proteomes" id="UP000240739">
    <property type="component" value="Unassembled WGS sequence"/>
</dbReference>
<feature type="signal peptide" evidence="1">
    <location>
        <begin position="1"/>
        <end position="27"/>
    </location>
</feature>
<keyword evidence="3" id="KW-1185">Reference proteome</keyword>
<protein>
    <submittedName>
        <fullName evidence="2">Uncharacterized protein</fullName>
    </submittedName>
</protein>
<dbReference type="RefSeq" id="WP_107567444.1">
    <property type="nucleotide sequence ID" value="NZ_PYYB01000001.1"/>
</dbReference>
<keyword evidence="1" id="KW-0732">Signal</keyword>
<dbReference type="AlphaFoldDB" id="A0A2T4UIF1"/>
<evidence type="ECO:0000313" key="2">
    <source>
        <dbReference type="EMBL" id="PTL59008.1"/>
    </source>
</evidence>
<evidence type="ECO:0000256" key="1">
    <source>
        <dbReference type="SAM" id="SignalP"/>
    </source>
</evidence>
<feature type="chain" id="PRO_5015437781" evidence="1">
    <location>
        <begin position="28"/>
        <end position="85"/>
    </location>
</feature>
<dbReference type="EMBL" id="PYYB01000001">
    <property type="protein sequence ID" value="PTL59008.1"/>
    <property type="molecule type" value="Genomic_DNA"/>
</dbReference>
<evidence type="ECO:0000313" key="3">
    <source>
        <dbReference type="Proteomes" id="UP000240739"/>
    </source>
</evidence>
<organism evidence="2 3">
    <name type="scientific">Paraconexibacter algicola</name>
    <dbReference type="NCBI Taxonomy" id="2133960"/>
    <lineage>
        <taxon>Bacteria</taxon>
        <taxon>Bacillati</taxon>
        <taxon>Actinomycetota</taxon>
        <taxon>Thermoleophilia</taxon>
        <taxon>Solirubrobacterales</taxon>
        <taxon>Paraconexibacteraceae</taxon>
        <taxon>Paraconexibacter</taxon>
    </lineage>
</organism>
<gene>
    <name evidence="2" type="ORF">C7Y72_04770</name>
</gene>
<reference evidence="2 3" key="1">
    <citation type="submission" date="2018-03" db="EMBL/GenBank/DDBJ databases">
        <title>Aquarubrobacter algicola gen. nov., sp. nov., a novel actinobacterium isolated from shallow eutrophic lake during the end of cyanobacterial harmful algal blooms.</title>
        <authorList>
            <person name="Chun S.J."/>
        </authorList>
    </citation>
    <scope>NUCLEOTIDE SEQUENCE [LARGE SCALE GENOMIC DNA]</scope>
    <source>
        <strain evidence="2 3">Seoho-28</strain>
    </source>
</reference>
<comment type="caution">
    <text evidence="2">The sequence shown here is derived from an EMBL/GenBank/DDBJ whole genome shotgun (WGS) entry which is preliminary data.</text>
</comment>
<name>A0A2T4UIF1_9ACTN</name>
<sequence>MTITHTIRSAAAVLVTAAALAAPAADAAPRPVGGLSAGPVQPQVTWDHAKWKQCWTLSYAQGRQDGLSPNGATAYADLVCGDPPK</sequence>